<evidence type="ECO:0000259" key="8">
    <source>
        <dbReference type="Pfam" id="PF09335"/>
    </source>
</evidence>
<feature type="domain" description="VTT" evidence="8">
    <location>
        <begin position="36"/>
        <end position="160"/>
    </location>
</feature>
<organism evidence="9 10">
    <name type="scientific">Prescottella agglutinans</name>
    <dbReference type="NCBI Taxonomy" id="1644129"/>
    <lineage>
        <taxon>Bacteria</taxon>
        <taxon>Bacillati</taxon>
        <taxon>Actinomycetota</taxon>
        <taxon>Actinomycetes</taxon>
        <taxon>Mycobacteriales</taxon>
        <taxon>Nocardiaceae</taxon>
        <taxon>Prescottella</taxon>
    </lineage>
</organism>
<evidence type="ECO:0000256" key="1">
    <source>
        <dbReference type="ARBA" id="ARBA00004651"/>
    </source>
</evidence>
<keyword evidence="4 7" id="KW-0812">Transmembrane</keyword>
<dbReference type="EMBL" id="JARXVC010000012">
    <property type="protein sequence ID" value="MDH6282930.1"/>
    <property type="molecule type" value="Genomic_DNA"/>
</dbReference>
<feature type="transmembrane region" description="Helical" evidence="7">
    <location>
        <begin position="14"/>
        <end position="36"/>
    </location>
</feature>
<gene>
    <name evidence="9" type="ORF">M2280_004173</name>
</gene>
<comment type="subcellular location">
    <subcellularLocation>
        <location evidence="1 7">Cell membrane</location>
        <topology evidence="1 7">Multi-pass membrane protein</topology>
    </subcellularLocation>
</comment>
<evidence type="ECO:0000313" key="10">
    <source>
        <dbReference type="Proteomes" id="UP001160334"/>
    </source>
</evidence>
<keyword evidence="10" id="KW-1185">Reference proteome</keyword>
<evidence type="ECO:0000256" key="6">
    <source>
        <dbReference type="ARBA" id="ARBA00023136"/>
    </source>
</evidence>
<evidence type="ECO:0000256" key="4">
    <source>
        <dbReference type="ARBA" id="ARBA00022692"/>
    </source>
</evidence>
<keyword evidence="5 7" id="KW-1133">Transmembrane helix</keyword>
<dbReference type="InterPro" id="IPR032816">
    <property type="entry name" value="VTT_dom"/>
</dbReference>
<name>A0ABT6MF34_9NOCA</name>
<evidence type="ECO:0000256" key="2">
    <source>
        <dbReference type="ARBA" id="ARBA00010792"/>
    </source>
</evidence>
<dbReference type="RefSeq" id="WP_280762216.1">
    <property type="nucleotide sequence ID" value="NZ_JARXVC010000012.1"/>
</dbReference>
<evidence type="ECO:0000256" key="7">
    <source>
        <dbReference type="RuleBase" id="RU367016"/>
    </source>
</evidence>
<sequence length="215" mass="22418">MSGFVDQLLGVSAVWVYVCVALLVFLEDAIFIGFVLPGETAAVVGGVAASFGHVNVVAMAAIVVVAAIVGDSVGYEVGKHVGPRMLERPIIAHRRARLDAAQNYLARRGGSAVFLGRFVAFLRAVMPALAGMSRMPYRRFLAYNAAGGLVWGIGFVLLGYLAGSSYAAVANTVGHTTALVVAAVAVVAVVVWRIRARRHTHVTGSGSGPQQSGGR</sequence>
<dbReference type="InterPro" id="IPR032818">
    <property type="entry name" value="DedA-like"/>
</dbReference>
<feature type="transmembrane region" description="Helical" evidence="7">
    <location>
        <begin position="112"/>
        <end position="129"/>
    </location>
</feature>
<dbReference type="Proteomes" id="UP001160334">
    <property type="component" value="Unassembled WGS sequence"/>
</dbReference>
<keyword evidence="3 7" id="KW-1003">Cell membrane</keyword>
<dbReference type="PANTHER" id="PTHR30353">
    <property type="entry name" value="INNER MEMBRANE PROTEIN DEDA-RELATED"/>
    <property type="match status" value="1"/>
</dbReference>
<dbReference type="PANTHER" id="PTHR30353:SF15">
    <property type="entry name" value="INNER MEMBRANE PROTEIN YABI"/>
    <property type="match status" value="1"/>
</dbReference>
<accession>A0ABT6MF34</accession>
<proteinExistence type="inferred from homology"/>
<feature type="transmembrane region" description="Helical" evidence="7">
    <location>
        <begin position="141"/>
        <end position="161"/>
    </location>
</feature>
<keyword evidence="6 7" id="KW-0472">Membrane</keyword>
<dbReference type="Pfam" id="PF09335">
    <property type="entry name" value="VTT_dom"/>
    <property type="match status" value="1"/>
</dbReference>
<comment type="similarity">
    <text evidence="2 7">Belongs to the DedA family.</text>
</comment>
<comment type="caution">
    <text evidence="9">The sequence shown here is derived from an EMBL/GenBank/DDBJ whole genome shotgun (WGS) entry which is preliminary data.</text>
</comment>
<feature type="transmembrane region" description="Helical" evidence="7">
    <location>
        <begin position="43"/>
        <end position="69"/>
    </location>
</feature>
<feature type="transmembrane region" description="Helical" evidence="7">
    <location>
        <begin position="173"/>
        <end position="192"/>
    </location>
</feature>
<evidence type="ECO:0000256" key="3">
    <source>
        <dbReference type="ARBA" id="ARBA00022475"/>
    </source>
</evidence>
<evidence type="ECO:0000313" key="9">
    <source>
        <dbReference type="EMBL" id="MDH6282930.1"/>
    </source>
</evidence>
<protein>
    <submittedName>
        <fullName evidence="9">Membrane-associated protein</fullName>
    </submittedName>
</protein>
<reference evidence="9 10" key="1">
    <citation type="submission" date="2023-04" db="EMBL/GenBank/DDBJ databases">
        <title>Forest soil microbial communities from Buena Vista Peninsula, Colon Province, Panama.</title>
        <authorList>
            <person name="Bouskill N."/>
        </authorList>
    </citation>
    <scope>NUCLEOTIDE SEQUENCE [LARGE SCALE GENOMIC DNA]</scope>
    <source>
        <strain evidence="9 10">CFH S0262</strain>
    </source>
</reference>
<evidence type="ECO:0000256" key="5">
    <source>
        <dbReference type="ARBA" id="ARBA00022989"/>
    </source>
</evidence>